<dbReference type="InterPro" id="IPR020946">
    <property type="entry name" value="Flavin_mOase-like"/>
</dbReference>
<keyword evidence="2 5" id="KW-0285">Flavoprotein</keyword>
<dbReference type="Ensembl" id="ENSMGAT00000018723.2">
    <property type="protein sequence ID" value="ENSMGAP00000018751.2"/>
    <property type="gene ID" value="ENSMGAG00000017270.2"/>
</dbReference>
<evidence type="ECO:0000313" key="6">
    <source>
        <dbReference type="Ensembl" id="ENSMGAP00000018751.2"/>
    </source>
</evidence>
<dbReference type="PANTHER" id="PTHR23023">
    <property type="entry name" value="DIMETHYLANILINE MONOOXYGENASE"/>
    <property type="match status" value="1"/>
</dbReference>
<keyword evidence="5" id="KW-0503">Monooxygenase</keyword>
<reference evidence="6 7" key="1">
    <citation type="journal article" date="2010" name="PLoS Biol.">
        <title>Multi-platform next-generation sequencing of the domestic turkey (Meleagris gallopavo): genome assembly and analysis.</title>
        <authorList>
            <person name="Dalloul R.A."/>
            <person name="Long J.A."/>
            <person name="Zimin A.V."/>
            <person name="Aslam L."/>
            <person name="Beal K."/>
            <person name="Blomberg L.A."/>
            <person name="Bouffard P."/>
            <person name="Burt D.W."/>
            <person name="Crasta O."/>
            <person name="Crooijmans R.P."/>
            <person name="Cooper K."/>
            <person name="Coulombe R.A."/>
            <person name="De S."/>
            <person name="Delany M.E."/>
            <person name="Dodgson J.B."/>
            <person name="Dong J.J."/>
            <person name="Evans C."/>
            <person name="Frederickson K.M."/>
            <person name="Flicek P."/>
            <person name="Florea L."/>
            <person name="Folkerts O."/>
            <person name="Groenen M.A."/>
            <person name="Harkins T.T."/>
            <person name="Herrero J."/>
            <person name="Hoffmann S."/>
            <person name="Megens H.J."/>
            <person name="Jiang A."/>
            <person name="de Jong P."/>
            <person name="Kaiser P."/>
            <person name="Kim H."/>
            <person name="Kim K.W."/>
            <person name="Kim S."/>
            <person name="Langenberger D."/>
            <person name="Lee M.K."/>
            <person name="Lee T."/>
            <person name="Mane S."/>
            <person name="Marcais G."/>
            <person name="Marz M."/>
            <person name="McElroy A.P."/>
            <person name="Modise T."/>
            <person name="Nefedov M."/>
            <person name="Notredame C."/>
            <person name="Paton I.R."/>
            <person name="Payne W.S."/>
            <person name="Pertea G."/>
            <person name="Prickett D."/>
            <person name="Puiu D."/>
            <person name="Qioa D."/>
            <person name="Raineri E."/>
            <person name="Ruffier M."/>
            <person name="Salzberg S.L."/>
            <person name="Schatz M.C."/>
            <person name="Scheuring C."/>
            <person name="Schmidt C.J."/>
            <person name="Schroeder S."/>
            <person name="Searle S.M."/>
            <person name="Smith E.J."/>
            <person name="Smith J."/>
            <person name="Sonstegard T.S."/>
            <person name="Stadler P.F."/>
            <person name="Tafer H."/>
            <person name="Tu Z.J."/>
            <person name="Van Tassell C.P."/>
            <person name="Vilella A.J."/>
            <person name="Williams K.P."/>
            <person name="Yorke J.A."/>
            <person name="Zhang L."/>
            <person name="Zhang H.B."/>
            <person name="Zhang X."/>
            <person name="Zhang Y."/>
            <person name="Reed K.M."/>
        </authorList>
    </citation>
    <scope>NUCLEOTIDE SEQUENCE [LARGE SCALE GENOMIC DNA]</scope>
</reference>
<accession>G3USR9</accession>
<keyword evidence="7" id="KW-1185">Reference proteome</keyword>
<dbReference type="Gene3D" id="3.50.50.60">
    <property type="entry name" value="FAD/NAD(P)-binding domain"/>
    <property type="match status" value="1"/>
</dbReference>
<evidence type="ECO:0000313" key="7">
    <source>
        <dbReference type="Proteomes" id="UP000001645"/>
    </source>
</evidence>
<keyword evidence="4 5" id="KW-0560">Oxidoreductase</keyword>
<comment type="cofactor">
    <cofactor evidence="5">
        <name>FAD</name>
        <dbReference type="ChEBI" id="CHEBI:57692"/>
    </cofactor>
</comment>
<dbReference type="InterPro" id="IPR036188">
    <property type="entry name" value="FAD/NAD-bd_sf"/>
</dbReference>
<reference evidence="6" key="2">
    <citation type="submission" date="2025-08" db="UniProtKB">
        <authorList>
            <consortium name="Ensembl"/>
        </authorList>
    </citation>
    <scope>IDENTIFICATION</scope>
</reference>
<name>G3USR9_MELGA</name>
<dbReference type="SUPFAM" id="SSF51905">
    <property type="entry name" value="FAD/NAD(P)-binding domain"/>
    <property type="match status" value="1"/>
</dbReference>
<dbReference type="GO" id="GO:0050660">
    <property type="term" value="F:flavin adenine dinucleotide binding"/>
    <property type="evidence" value="ECO:0007669"/>
    <property type="project" value="InterPro"/>
</dbReference>
<organism evidence="6 7">
    <name type="scientific">Meleagris gallopavo</name>
    <name type="common">Wild turkey</name>
    <dbReference type="NCBI Taxonomy" id="9103"/>
    <lineage>
        <taxon>Eukaryota</taxon>
        <taxon>Metazoa</taxon>
        <taxon>Chordata</taxon>
        <taxon>Craniata</taxon>
        <taxon>Vertebrata</taxon>
        <taxon>Euteleostomi</taxon>
        <taxon>Archelosauria</taxon>
        <taxon>Archosauria</taxon>
        <taxon>Dinosauria</taxon>
        <taxon>Saurischia</taxon>
        <taxon>Theropoda</taxon>
        <taxon>Coelurosauria</taxon>
        <taxon>Aves</taxon>
        <taxon>Neognathae</taxon>
        <taxon>Galloanserae</taxon>
        <taxon>Galliformes</taxon>
        <taxon>Phasianidae</taxon>
        <taxon>Meleagridinae</taxon>
        <taxon>Meleagris</taxon>
    </lineage>
</organism>
<protein>
    <recommendedName>
        <fullName evidence="5">Flavin-containing monooxygenase</fullName>
        <ecNumber evidence="5">1.-.-.-</ecNumber>
    </recommendedName>
</protein>
<dbReference type="Bgee" id="ENSMGAG00000017270">
    <property type="expression patterns" value="Expressed in liver and 16 other cell types or tissues"/>
</dbReference>
<sequence length="90" mass="9946">TMVTKIRKRPDFSATGQWEVVTRRDGKEEAAVFDAVMICTGHHVYPNLPLAHFPGKLNELDSAITQPGVCTLHSNVGCFVVVLFFSSIKD</sequence>
<reference evidence="6" key="3">
    <citation type="submission" date="2025-09" db="UniProtKB">
        <authorList>
            <consortium name="Ensembl"/>
        </authorList>
    </citation>
    <scope>IDENTIFICATION</scope>
</reference>
<dbReference type="HOGENOM" id="CLU_3055683_0_0_1"/>
<dbReference type="Proteomes" id="UP000001645">
    <property type="component" value="Chromosome 10"/>
</dbReference>
<comment type="similarity">
    <text evidence="1 5">Belongs to the FMO family.</text>
</comment>
<evidence type="ECO:0000256" key="1">
    <source>
        <dbReference type="ARBA" id="ARBA00009183"/>
    </source>
</evidence>
<dbReference type="InParanoid" id="G3USR9"/>
<dbReference type="EC" id="1.-.-.-" evidence="5"/>
<dbReference type="AlphaFoldDB" id="G3USR9"/>
<evidence type="ECO:0000256" key="2">
    <source>
        <dbReference type="ARBA" id="ARBA00022630"/>
    </source>
</evidence>
<dbReference type="GeneTree" id="ENSGT00940000161339"/>
<dbReference type="InterPro" id="IPR050346">
    <property type="entry name" value="FMO-like"/>
</dbReference>
<dbReference type="GO" id="GO:0004499">
    <property type="term" value="F:N,N-dimethylaniline monooxygenase activity"/>
    <property type="evidence" value="ECO:0007669"/>
    <property type="project" value="InterPro"/>
</dbReference>
<evidence type="ECO:0000256" key="5">
    <source>
        <dbReference type="RuleBase" id="RU361177"/>
    </source>
</evidence>
<evidence type="ECO:0000256" key="3">
    <source>
        <dbReference type="ARBA" id="ARBA00022827"/>
    </source>
</evidence>
<proteinExistence type="inferred from homology"/>
<dbReference type="Pfam" id="PF00743">
    <property type="entry name" value="FMO-like"/>
    <property type="match status" value="1"/>
</dbReference>
<evidence type="ECO:0000256" key="4">
    <source>
        <dbReference type="ARBA" id="ARBA00023002"/>
    </source>
</evidence>
<dbReference type="GO" id="GO:0050661">
    <property type="term" value="F:NADP binding"/>
    <property type="evidence" value="ECO:0007669"/>
    <property type="project" value="InterPro"/>
</dbReference>
<keyword evidence="3 5" id="KW-0274">FAD</keyword>